<evidence type="ECO:0000313" key="2">
    <source>
        <dbReference type="EMBL" id="NRD21620.1"/>
    </source>
</evidence>
<dbReference type="Proteomes" id="UP000805085">
    <property type="component" value="Unassembled WGS sequence"/>
</dbReference>
<evidence type="ECO:0000256" key="1">
    <source>
        <dbReference type="SAM" id="Phobius"/>
    </source>
</evidence>
<keyword evidence="1" id="KW-0812">Transmembrane</keyword>
<name>A0ABX2DZ02_9FLAO</name>
<keyword evidence="1" id="KW-1133">Transmembrane helix</keyword>
<protein>
    <submittedName>
        <fullName evidence="2">GDYXXLXY domain-containing protein</fullName>
    </submittedName>
</protein>
<gene>
    <name evidence="2" type="ORF">HNV10_00100</name>
</gene>
<dbReference type="InterPro" id="IPR025833">
    <property type="entry name" value="GDYXXLXY"/>
</dbReference>
<proteinExistence type="predicted"/>
<keyword evidence="3" id="KW-1185">Reference proteome</keyword>
<organism evidence="2 3">
    <name type="scientific">Winogradskyella litoriviva</name>
    <dbReference type="NCBI Taxonomy" id="1220182"/>
    <lineage>
        <taxon>Bacteria</taxon>
        <taxon>Pseudomonadati</taxon>
        <taxon>Bacteroidota</taxon>
        <taxon>Flavobacteriia</taxon>
        <taxon>Flavobacteriales</taxon>
        <taxon>Flavobacteriaceae</taxon>
        <taxon>Winogradskyella</taxon>
    </lineage>
</organism>
<dbReference type="RefSeq" id="WP_173299304.1">
    <property type="nucleotide sequence ID" value="NZ_JABRWQ010000001.1"/>
</dbReference>
<dbReference type="EMBL" id="JABRWQ010000001">
    <property type="protein sequence ID" value="NRD21620.1"/>
    <property type="molecule type" value="Genomic_DNA"/>
</dbReference>
<reference evidence="2 3" key="1">
    <citation type="journal article" date="2015" name="Int. J. Syst. Evol. Microbiol.">
        <title>Winogradskyella litoriviva sp. nov., isolated from coastal seawater.</title>
        <authorList>
            <person name="Nedashkovskaya O.I."/>
            <person name="Kukhlevskiy A.D."/>
            <person name="Zhukova N.V."/>
            <person name="Kim S.J."/>
            <person name="Rhee S.K."/>
            <person name="Mikhailov V.V."/>
        </authorList>
    </citation>
    <scope>NUCLEOTIDE SEQUENCE [LARGE SCALE GENOMIC DNA]</scope>
    <source>
        <strain evidence="2 3">KMM6491</strain>
    </source>
</reference>
<evidence type="ECO:0000313" key="3">
    <source>
        <dbReference type="Proteomes" id="UP000805085"/>
    </source>
</evidence>
<comment type="caution">
    <text evidence="2">The sequence shown here is derived from an EMBL/GenBank/DDBJ whole genome shotgun (WGS) entry which is preliminary data.</text>
</comment>
<sequence length="190" mass="22514">MKTIYVFLIFMAVVLIQLLVPAKMIYDKEDVLKTGTVYKFKTQPIDPNDPFRGKYVTLNYELRSLQTEDSTWQRKDKVFIAIENDSLGYAKVKRITKSEENLKEDYIEVEVDYFDSYSKVVHFNLPFDRYYMEETKAKPAEDVYRKYNRRNDSLSVTYALVAIKNGDAVLKDVYINDKSIHYYIEQETEN</sequence>
<dbReference type="Pfam" id="PF14345">
    <property type="entry name" value="GDYXXLXY"/>
    <property type="match status" value="1"/>
</dbReference>
<keyword evidence="1" id="KW-0472">Membrane</keyword>
<accession>A0ABX2DZ02</accession>
<feature type="transmembrane region" description="Helical" evidence="1">
    <location>
        <begin position="6"/>
        <end position="26"/>
    </location>
</feature>